<reference evidence="2 3" key="1">
    <citation type="submission" date="2023-08" db="EMBL/GenBank/DDBJ databases">
        <title>genomic of DY56.</title>
        <authorList>
            <person name="Wang Y."/>
        </authorList>
    </citation>
    <scope>NUCLEOTIDE SEQUENCE [LARGE SCALE GENOMIC DNA]</scope>
    <source>
        <strain evidence="2 3">DY56-A-20</strain>
    </source>
</reference>
<dbReference type="Pfam" id="PF12705">
    <property type="entry name" value="PDDEXK_1"/>
    <property type="match status" value="1"/>
</dbReference>
<sequence>MSRAPPKCCGVADARHPQIYSIAAHRGFADALVAGLVPRYREAEFGLARLTLLLPSSRAQRIVTEAFIRHAGEEDRAGLLMPRMAVVGDLDLDEALGALLDPLGAPDIPRAIDPTRRWLALAQLIREEMGSDAPKGATLLRLARETGATMDRLLVEGIGPEELIGDNVLQLVGDLSAHWQASLRTFARVQARWLAWLGEEGAVDTAARRNRLFEHAARRWRESPPETPIVAAGVTSAAPALAGLLRVVSLLPDGAVVLPDLDLSLSDAVWDELGRAGAAPEPGAEPFARGDAVAHPQYHLKLLLNRMGVAREEVQPWHRRGAAAAPPERSHAISNLFLPPVASREWVDLPADKRRLSNVRIMQAANPEEEAQAIALLVREALETPEKRIAVITPDRALARRVVHHLARWEIVADDSAGRPLSDTAAGRLLLLLAEVAAKGAAPVALMALAMHPLVHGGMDRRDWLAQARIVERELRGPIPREGLEPLDDLVAKLGKHAAGLAEWWSALRSALVPLVESAGAEPLADLLDRLANAGEALCGDSLWAREDGRALARFVEDLRFHARATGTPVDAGDCDIVLRDAMDDIAVRPPYGGHPRVAIYGLLESRMSRAELVICVGLNEGVWPPRGGVDALLAPTVLRALGVPGAEFRSGLSAHDLAGALGAPEVVLSRAARDEAGPAIPSRFLLRVQALLGELLPRHQETGAIELARAMGRPRSLPVPYPRPRPMPSAAQRDVPIAVTALDRLRGDPYQFYAGSILGLRTLDALEAAPSPAWQGEVAHAILERWHEARKSDPAAKLAPIMDAVMIEKNAHPLMRGLWQPRLLAALEWVEDSVSSYEDRVVAAWERKGEMQVDGVKLHGRADRIDRFADGTLAVVDYKTGSPPSASMVEQGFALQLGLLGMIARAGGFGTVSGEPSAFEYWSLGKAKDEENRFGFGYVETPLKLGNKRSGLAPEDFLPETERYLRGAIADWIKGDQPFTAKFNPDYAGYSDYDQLMRLEEWLPRLADDETEESA</sequence>
<dbReference type="SUPFAM" id="SSF52540">
    <property type="entry name" value="P-loop containing nucleoside triphosphate hydrolases"/>
    <property type="match status" value="1"/>
</dbReference>
<dbReference type="InterPro" id="IPR027417">
    <property type="entry name" value="P-loop_NTPase"/>
</dbReference>
<accession>A0ABT9H7Y4</accession>
<feature type="domain" description="PD-(D/E)XK endonuclease-like" evidence="1">
    <location>
        <begin position="738"/>
        <end position="981"/>
    </location>
</feature>
<dbReference type="Proteomes" id="UP001235664">
    <property type="component" value="Unassembled WGS sequence"/>
</dbReference>
<dbReference type="InterPro" id="IPR011335">
    <property type="entry name" value="Restrct_endonuc-II-like"/>
</dbReference>
<dbReference type="SUPFAM" id="SSF52980">
    <property type="entry name" value="Restriction endonuclease-like"/>
    <property type="match status" value="1"/>
</dbReference>
<dbReference type="InterPro" id="IPR011604">
    <property type="entry name" value="PDDEXK-like_dom_sf"/>
</dbReference>
<name>A0ABT9H7Y4_9SPHN</name>
<comment type="caution">
    <text evidence="2">The sequence shown here is derived from an EMBL/GenBank/DDBJ whole genome shotgun (WGS) entry which is preliminary data.</text>
</comment>
<gene>
    <name evidence="2" type="primary">addB</name>
    <name evidence="2" type="ORF">Q9K01_07340</name>
</gene>
<proteinExistence type="predicted"/>
<organism evidence="2 3">
    <name type="scientific">Qipengyuania benthica</name>
    <dbReference type="NCBI Taxonomy" id="3067651"/>
    <lineage>
        <taxon>Bacteria</taxon>
        <taxon>Pseudomonadati</taxon>
        <taxon>Pseudomonadota</taxon>
        <taxon>Alphaproteobacteria</taxon>
        <taxon>Sphingomonadales</taxon>
        <taxon>Erythrobacteraceae</taxon>
        <taxon>Qipengyuania</taxon>
    </lineage>
</organism>
<dbReference type="NCBIfam" id="TIGR02786">
    <property type="entry name" value="addB_alphas"/>
    <property type="match status" value="1"/>
</dbReference>
<dbReference type="InterPro" id="IPR038726">
    <property type="entry name" value="PDDEXK_AddAB-type"/>
</dbReference>
<keyword evidence="3" id="KW-1185">Reference proteome</keyword>
<evidence type="ECO:0000313" key="2">
    <source>
        <dbReference type="EMBL" id="MDP4539429.1"/>
    </source>
</evidence>
<evidence type="ECO:0000313" key="3">
    <source>
        <dbReference type="Proteomes" id="UP001235664"/>
    </source>
</evidence>
<dbReference type="EMBL" id="JAVAIL010000002">
    <property type="protein sequence ID" value="MDP4539429.1"/>
    <property type="molecule type" value="Genomic_DNA"/>
</dbReference>
<evidence type="ECO:0000259" key="1">
    <source>
        <dbReference type="Pfam" id="PF12705"/>
    </source>
</evidence>
<protein>
    <submittedName>
        <fullName evidence="2">Double-strand break repair protein AddB</fullName>
    </submittedName>
</protein>
<dbReference type="Gene3D" id="3.90.320.10">
    <property type="match status" value="1"/>
</dbReference>
<dbReference type="InterPro" id="IPR014153">
    <property type="entry name" value="Ds_break_AddB"/>
</dbReference>